<feature type="coiled-coil region" evidence="1">
    <location>
        <begin position="70"/>
        <end position="97"/>
    </location>
</feature>
<evidence type="ECO:0000313" key="3">
    <source>
        <dbReference type="Proteomes" id="UP001418222"/>
    </source>
</evidence>
<gene>
    <name evidence="2" type="ORF">KSP39_PZI021845</name>
</gene>
<dbReference type="AlphaFoldDB" id="A0AAP0AYK9"/>
<keyword evidence="3" id="KW-1185">Reference proteome</keyword>
<dbReference type="EMBL" id="JBBWWQ010000019">
    <property type="protein sequence ID" value="KAK8919286.1"/>
    <property type="molecule type" value="Genomic_DNA"/>
</dbReference>
<keyword evidence="1" id="KW-0175">Coiled coil</keyword>
<accession>A0AAP0AYK9</accession>
<sequence length="162" mass="17245">MTAPARKQRLARVFSQRGCRRRRSGVGGGAAVSEAAQRCRRRRSGGGGGAAVAMAAQRWRWRRSVGGGGAALAEAALAALAEAAAAVEDEAAVLESLIQEWDCGKVVETEKDGRMSFRCWEGEGWPESGFASLPCFWRFLMDGWLFPAAGGGGVRLSTRAPM</sequence>
<organism evidence="2 3">
    <name type="scientific">Platanthera zijinensis</name>
    <dbReference type="NCBI Taxonomy" id="2320716"/>
    <lineage>
        <taxon>Eukaryota</taxon>
        <taxon>Viridiplantae</taxon>
        <taxon>Streptophyta</taxon>
        <taxon>Embryophyta</taxon>
        <taxon>Tracheophyta</taxon>
        <taxon>Spermatophyta</taxon>
        <taxon>Magnoliopsida</taxon>
        <taxon>Liliopsida</taxon>
        <taxon>Asparagales</taxon>
        <taxon>Orchidaceae</taxon>
        <taxon>Orchidoideae</taxon>
        <taxon>Orchideae</taxon>
        <taxon>Orchidinae</taxon>
        <taxon>Platanthera</taxon>
    </lineage>
</organism>
<proteinExistence type="predicted"/>
<dbReference type="Proteomes" id="UP001418222">
    <property type="component" value="Unassembled WGS sequence"/>
</dbReference>
<protein>
    <submittedName>
        <fullName evidence="2">Uncharacterized protein</fullName>
    </submittedName>
</protein>
<name>A0AAP0AYK9_9ASPA</name>
<comment type="caution">
    <text evidence="2">The sequence shown here is derived from an EMBL/GenBank/DDBJ whole genome shotgun (WGS) entry which is preliminary data.</text>
</comment>
<reference evidence="2 3" key="1">
    <citation type="journal article" date="2022" name="Nat. Plants">
        <title>Genomes of leafy and leafless Platanthera orchids illuminate the evolution of mycoheterotrophy.</title>
        <authorList>
            <person name="Li M.H."/>
            <person name="Liu K.W."/>
            <person name="Li Z."/>
            <person name="Lu H.C."/>
            <person name="Ye Q.L."/>
            <person name="Zhang D."/>
            <person name="Wang J.Y."/>
            <person name="Li Y.F."/>
            <person name="Zhong Z.M."/>
            <person name="Liu X."/>
            <person name="Yu X."/>
            <person name="Liu D.K."/>
            <person name="Tu X.D."/>
            <person name="Liu B."/>
            <person name="Hao Y."/>
            <person name="Liao X.Y."/>
            <person name="Jiang Y.T."/>
            <person name="Sun W.H."/>
            <person name="Chen J."/>
            <person name="Chen Y.Q."/>
            <person name="Ai Y."/>
            <person name="Zhai J.W."/>
            <person name="Wu S.S."/>
            <person name="Zhou Z."/>
            <person name="Hsiao Y.Y."/>
            <person name="Wu W.L."/>
            <person name="Chen Y.Y."/>
            <person name="Lin Y.F."/>
            <person name="Hsu J.L."/>
            <person name="Li C.Y."/>
            <person name="Wang Z.W."/>
            <person name="Zhao X."/>
            <person name="Zhong W.Y."/>
            <person name="Ma X.K."/>
            <person name="Ma L."/>
            <person name="Huang J."/>
            <person name="Chen G.Z."/>
            <person name="Huang M.Z."/>
            <person name="Huang L."/>
            <person name="Peng D.H."/>
            <person name="Luo Y.B."/>
            <person name="Zou S.Q."/>
            <person name="Chen S.P."/>
            <person name="Lan S."/>
            <person name="Tsai W.C."/>
            <person name="Van de Peer Y."/>
            <person name="Liu Z.J."/>
        </authorList>
    </citation>
    <scope>NUCLEOTIDE SEQUENCE [LARGE SCALE GENOMIC DNA]</scope>
    <source>
        <strain evidence="2">Lor287</strain>
    </source>
</reference>
<evidence type="ECO:0000256" key="1">
    <source>
        <dbReference type="SAM" id="Coils"/>
    </source>
</evidence>
<evidence type="ECO:0000313" key="2">
    <source>
        <dbReference type="EMBL" id="KAK8919286.1"/>
    </source>
</evidence>